<proteinExistence type="inferred from homology"/>
<accession>A0A1V0BBQ5</accession>
<dbReference type="GO" id="GO:0140078">
    <property type="term" value="F:class I DNA-(apurinic or apyrimidinic site) endonuclease activity"/>
    <property type="evidence" value="ECO:0007669"/>
    <property type="project" value="UniProtKB-EC"/>
</dbReference>
<keyword evidence="17" id="KW-0326">Glycosidase</keyword>
<comment type="similarity">
    <text evidence="3">Belongs to the FPG family.</text>
</comment>
<dbReference type="SUPFAM" id="SSF46946">
    <property type="entry name" value="S13-like H2TH domain"/>
    <property type="match status" value="1"/>
</dbReference>
<evidence type="ECO:0000256" key="15">
    <source>
        <dbReference type="ARBA" id="ARBA00023239"/>
    </source>
</evidence>
<evidence type="ECO:0000256" key="4">
    <source>
        <dbReference type="ARBA" id="ARBA00011245"/>
    </source>
</evidence>
<comment type="subunit">
    <text evidence="4">Monomer.</text>
</comment>
<dbReference type="InterPro" id="IPR015886">
    <property type="entry name" value="H2TH_FPG"/>
</dbReference>
<dbReference type="InterPro" id="IPR035937">
    <property type="entry name" value="FPG_N"/>
</dbReference>
<evidence type="ECO:0000256" key="14">
    <source>
        <dbReference type="ARBA" id="ARBA00023204"/>
    </source>
</evidence>
<keyword evidence="16" id="KW-0511">Multifunctional enzyme</keyword>
<feature type="domain" description="Formamidopyrimidine-DNA glycosylase catalytic" evidence="22">
    <location>
        <begin position="8"/>
        <end position="116"/>
    </location>
</feature>
<evidence type="ECO:0000313" key="23">
    <source>
        <dbReference type="EMBL" id="AQZ97369.1"/>
    </source>
</evidence>
<dbReference type="InterPro" id="IPR020629">
    <property type="entry name" value="FPG_Glyclase"/>
</dbReference>
<dbReference type="SMART" id="SM00898">
    <property type="entry name" value="Fapy_DNA_glyco"/>
    <property type="match status" value="1"/>
</dbReference>
<dbReference type="GO" id="GO:0008270">
    <property type="term" value="F:zinc ion binding"/>
    <property type="evidence" value="ECO:0007669"/>
    <property type="project" value="UniProtKB-KW"/>
</dbReference>
<dbReference type="PROSITE" id="PS51068">
    <property type="entry name" value="FPG_CAT"/>
    <property type="match status" value="1"/>
</dbReference>
<evidence type="ECO:0000256" key="12">
    <source>
        <dbReference type="ARBA" id="ARBA00022833"/>
    </source>
</evidence>
<dbReference type="Pfam" id="PF06831">
    <property type="entry name" value="H2TH"/>
    <property type="match status" value="1"/>
</dbReference>
<dbReference type="OrthoDB" id="9800855at2"/>
<dbReference type="Pfam" id="PF06827">
    <property type="entry name" value="zf-FPG_IleRS"/>
    <property type="match status" value="1"/>
</dbReference>
<dbReference type="Gene3D" id="3.20.190.10">
    <property type="entry name" value="MutM-like, N-terminal"/>
    <property type="match status" value="1"/>
</dbReference>
<dbReference type="InterPro" id="IPR010979">
    <property type="entry name" value="Ribosomal_uS13-like_H2TH"/>
</dbReference>
<dbReference type="GO" id="GO:0034039">
    <property type="term" value="F:8-oxo-7,8-dihydroguanine DNA N-glycosylase activity"/>
    <property type="evidence" value="ECO:0007669"/>
    <property type="project" value="TreeGrafter"/>
</dbReference>
<keyword evidence="15" id="KW-0456">Lyase</keyword>
<dbReference type="AlphaFoldDB" id="A0A1V0BBQ5"/>
<dbReference type="InterPro" id="IPR000214">
    <property type="entry name" value="Znf_DNA_glyclase/AP_lyase"/>
</dbReference>
<keyword evidence="10 20" id="KW-0863">Zinc-finger</keyword>
<evidence type="ECO:0000256" key="2">
    <source>
        <dbReference type="ARBA" id="ARBA00001947"/>
    </source>
</evidence>
<dbReference type="Gene3D" id="1.10.8.50">
    <property type="match status" value="1"/>
</dbReference>
<evidence type="ECO:0000256" key="19">
    <source>
        <dbReference type="ARBA" id="ARBA00044632"/>
    </source>
</evidence>
<keyword evidence="14" id="KW-0234">DNA repair</keyword>
<dbReference type="PROSITE" id="PS01242">
    <property type="entry name" value="ZF_FPG_1"/>
    <property type="match status" value="1"/>
</dbReference>
<dbReference type="InterPro" id="IPR015887">
    <property type="entry name" value="DNA_glyclase_Znf_dom_DNA_BS"/>
</dbReference>
<comment type="catalytic activity">
    <reaction evidence="1">
        <text>Hydrolysis of DNA containing ring-opened 7-methylguanine residues, releasing 2,6-diamino-4-hydroxy-5-(N-methyl)formamidopyrimidine.</text>
        <dbReference type="EC" id="3.2.2.23"/>
    </reaction>
</comment>
<dbReference type="EC" id="3.2.2.23" evidence="5"/>
<keyword evidence="8" id="KW-0479">Metal-binding</keyword>
<dbReference type="RefSeq" id="WP_054066738.1">
    <property type="nucleotide sequence ID" value="NZ_CP020121.1"/>
</dbReference>
<evidence type="ECO:0000313" key="24">
    <source>
        <dbReference type="Proteomes" id="UP000242792"/>
    </source>
</evidence>
<dbReference type="NCBIfam" id="NF002211">
    <property type="entry name" value="PRK01103.1"/>
    <property type="match status" value="1"/>
</dbReference>
<dbReference type="GO" id="GO:0003684">
    <property type="term" value="F:damaged DNA binding"/>
    <property type="evidence" value="ECO:0007669"/>
    <property type="project" value="InterPro"/>
</dbReference>
<evidence type="ECO:0000256" key="5">
    <source>
        <dbReference type="ARBA" id="ARBA00012024"/>
    </source>
</evidence>
<keyword evidence="9" id="KW-0227">DNA damage</keyword>
<dbReference type="CDD" id="cd08966">
    <property type="entry name" value="EcFpg-like_N"/>
    <property type="match status" value="1"/>
</dbReference>
<dbReference type="PANTHER" id="PTHR22993">
    <property type="entry name" value="FORMAMIDOPYRIMIDINE-DNA GLYCOSYLASE"/>
    <property type="match status" value="1"/>
</dbReference>
<evidence type="ECO:0000256" key="7">
    <source>
        <dbReference type="ARBA" id="ARBA00016240"/>
    </source>
</evidence>
<evidence type="ECO:0000256" key="17">
    <source>
        <dbReference type="ARBA" id="ARBA00023295"/>
    </source>
</evidence>
<keyword evidence="13" id="KW-0238">DNA-binding</keyword>
<dbReference type="EC" id="4.2.99.18" evidence="6"/>
<feature type="domain" description="FPG-type" evidence="21">
    <location>
        <begin position="243"/>
        <end position="277"/>
    </location>
</feature>
<evidence type="ECO:0000256" key="13">
    <source>
        <dbReference type="ARBA" id="ARBA00023125"/>
    </source>
</evidence>
<dbReference type="InterPro" id="IPR010663">
    <property type="entry name" value="Znf_FPG/IleRS"/>
</dbReference>
<keyword evidence="11" id="KW-0378">Hydrolase</keyword>
<dbReference type="GeneID" id="83038270"/>
<dbReference type="InterPro" id="IPR012319">
    <property type="entry name" value="FPG_cat"/>
</dbReference>
<evidence type="ECO:0000259" key="22">
    <source>
        <dbReference type="PROSITE" id="PS51068"/>
    </source>
</evidence>
<name>A0A1V0BBQ5_9BURK</name>
<dbReference type="Pfam" id="PF01149">
    <property type="entry name" value="Fapy_DNA_glyco"/>
    <property type="match status" value="1"/>
</dbReference>
<reference evidence="23 24" key="1">
    <citation type="submission" date="2017-03" db="EMBL/GenBank/DDBJ databases">
        <title>Rapid Whole Genome Sequencing of Comamonas kerstersii Causing Continuous ambulatory Peritoneal Dialysis-Associated Peritonitis.</title>
        <authorList>
            <person name="Zheng B."/>
        </authorList>
    </citation>
    <scope>NUCLEOTIDE SEQUENCE [LARGE SCALE GENOMIC DNA]</scope>
    <source>
        <strain evidence="23 24">8943</strain>
    </source>
</reference>
<dbReference type="SUPFAM" id="SSF57716">
    <property type="entry name" value="Glucocorticoid receptor-like (DNA-binding domain)"/>
    <property type="match status" value="1"/>
</dbReference>
<dbReference type="PANTHER" id="PTHR22993:SF9">
    <property type="entry name" value="FORMAMIDOPYRIMIDINE-DNA GLYCOSYLASE"/>
    <property type="match status" value="1"/>
</dbReference>
<comment type="catalytic activity">
    <reaction evidence="19">
        <text>2'-deoxyribonucleotide-(2'-deoxyribose 5'-phosphate)-2'-deoxyribonucleotide-DNA = a 3'-end 2'-deoxyribonucleotide-(2,3-dehydro-2,3-deoxyribose 5'-phosphate)-DNA + a 5'-end 5'-phospho-2'-deoxyribonucleoside-DNA + H(+)</text>
        <dbReference type="Rhea" id="RHEA:66592"/>
        <dbReference type="Rhea" id="RHEA-COMP:13180"/>
        <dbReference type="Rhea" id="RHEA-COMP:16897"/>
        <dbReference type="Rhea" id="RHEA-COMP:17067"/>
        <dbReference type="ChEBI" id="CHEBI:15378"/>
        <dbReference type="ChEBI" id="CHEBI:136412"/>
        <dbReference type="ChEBI" id="CHEBI:157695"/>
        <dbReference type="ChEBI" id="CHEBI:167181"/>
        <dbReference type="EC" id="4.2.99.18"/>
    </reaction>
</comment>
<dbReference type="KEGG" id="cke:B5M06_02930"/>
<evidence type="ECO:0000256" key="10">
    <source>
        <dbReference type="ARBA" id="ARBA00022771"/>
    </source>
</evidence>
<dbReference type="EMBL" id="CP020121">
    <property type="protein sequence ID" value="AQZ97369.1"/>
    <property type="molecule type" value="Genomic_DNA"/>
</dbReference>
<evidence type="ECO:0000256" key="1">
    <source>
        <dbReference type="ARBA" id="ARBA00001668"/>
    </source>
</evidence>
<evidence type="ECO:0000256" key="8">
    <source>
        <dbReference type="ARBA" id="ARBA00022723"/>
    </source>
</evidence>
<keyword evidence="12" id="KW-0862">Zinc</keyword>
<dbReference type="SUPFAM" id="SSF81624">
    <property type="entry name" value="N-terminal domain of MutM-like DNA repair proteins"/>
    <property type="match status" value="1"/>
</dbReference>
<evidence type="ECO:0000256" key="11">
    <source>
        <dbReference type="ARBA" id="ARBA00022801"/>
    </source>
</evidence>
<evidence type="ECO:0000256" key="20">
    <source>
        <dbReference type="PROSITE-ProRule" id="PRU00391"/>
    </source>
</evidence>
<dbReference type="SMART" id="SM01232">
    <property type="entry name" value="H2TH"/>
    <property type="match status" value="1"/>
</dbReference>
<dbReference type="PROSITE" id="PS51066">
    <property type="entry name" value="ZF_FPG_2"/>
    <property type="match status" value="1"/>
</dbReference>
<evidence type="ECO:0000256" key="3">
    <source>
        <dbReference type="ARBA" id="ARBA00009409"/>
    </source>
</evidence>
<evidence type="ECO:0000256" key="9">
    <source>
        <dbReference type="ARBA" id="ARBA00022763"/>
    </source>
</evidence>
<evidence type="ECO:0000256" key="18">
    <source>
        <dbReference type="ARBA" id="ARBA00030638"/>
    </source>
</evidence>
<gene>
    <name evidence="23" type="ORF">B5M06_02930</name>
</gene>
<protein>
    <recommendedName>
        <fullName evidence="7">Formamidopyrimidine-DNA glycosylase</fullName>
        <ecNumber evidence="5">3.2.2.23</ecNumber>
        <ecNumber evidence="6">4.2.99.18</ecNumber>
    </recommendedName>
    <alternativeName>
        <fullName evidence="18">DNA-(apurinic or apyrimidinic site) lyase MutM</fullName>
    </alternativeName>
</protein>
<evidence type="ECO:0000256" key="6">
    <source>
        <dbReference type="ARBA" id="ARBA00012720"/>
    </source>
</evidence>
<evidence type="ECO:0000256" key="16">
    <source>
        <dbReference type="ARBA" id="ARBA00023268"/>
    </source>
</evidence>
<dbReference type="NCBIfam" id="TIGR00577">
    <property type="entry name" value="fpg"/>
    <property type="match status" value="1"/>
</dbReference>
<comment type="cofactor">
    <cofactor evidence="2">
        <name>Zn(2+)</name>
        <dbReference type="ChEBI" id="CHEBI:29105"/>
    </cofactor>
</comment>
<dbReference type="Proteomes" id="UP000242792">
    <property type="component" value="Chromosome"/>
</dbReference>
<dbReference type="FunFam" id="1.10.8.50:FF:000003">
    <property type="entry name" value="Formamidopyrimidine-DNA glycosylase"/>
    <property type="match status" value="1"/>
</dbReference>
<organism evidence="23 24">
    <name type="scientific">Comamonas kerstersii</name>
    <dbReference type="NCBI Taxonomy" id="225992"/>
    <lineage>
        <taxon>Bacteria</taxon>
        <taxon>Pseudomonadati</taxon>
        <taxon>Pseudomonadota</taxon>
        <taxon>Betaproteobacteria</taxon>
        <taxon>Burkholderiales</taxon>
        <taxon>Comamonadaceae</taxon>
        <taxon>Comamonas</taxon>
    </lineage>
</organism>
<evidence type="ECO:0000259" key="21">
    <source>
        <dbReference type="PROSITE" id="PS51066"/>
    </source>
</evidence>
<dbReference type="GO" id="GO:0006284">
    <property type="term" value="P:base-excision repair"/>
    <property type="evidence" value="ECO:0007669"/>
    <property type="project" value="InterPro"/>
</dbReference>
<sequence>MYAKRQDPELPEVEVTRRSFAREIAGTHILAVTMGKPLRWPLGCAPQQLVGAQVLQVRRRGKYLLLDLDRGMLMVHLGMSGSLRFAPDLPPAGKHDHFEMRTDRGVLRLHDPRRFGAVIATQGEHDPVARKLLDGLGMEPLDEQSYSWPRFQHGLQSSRTPIKQLLLGGKLVVGVGNIYASEVLFASRIAPTAPANTISTIKARRLFHAIRETLALAVEHGGTTLRDFSSADGMAGHFQLQTKVYGREGLPCVHCARPVVLLRQGQRSTYYCASCQKL</sequence>